<dbReference type="AlphaFoldDB" id="A0A1H3P0F5"/>
<feature type="transmembrane region" description="Helical" evidence="2">
    <location>
        <begin position="55"/>
        <end position="77"/>
    </location>
</feature>
<protein>
    <submittedName>
        <fullName evidence="5">Voltage-gated potassium channel</fullName>
    </submittedName>
</protein>
<keyword evidence="5" id="KW-0813">Transport</keyword>
<dbReference type="GO" id="GO:0006813">
    <property type="term" value="P:potassium ion transport"/>
    <property type="evidence" value="ECO:0007669"/>
    <property type="project" value="InterPro"/>
</dbReference>
<dbReference type="InterPro" id="IPR013099">
    <property type="entry name" value="K_chnl_dom"/>
</dbReference>
<keyword evidence="5" id="KW-0407">Ion channel</keyword>
<reference evidence="5 6" key="1">
    <citation type="submission" date="2016-10" db="EMBL/GenBank/DDBJ databases">
        <authorList>
            <person name="de Groot N.N."/>
        </authorList>
    </citation>
    <scope>NUCLEOTIDE SEQUENCE [LARGE SCALE GENOMIC DNA]</scope>
    <source>
        <strain evidence="5 6">DSM 26880</strain>
    </source>
</reference>
<dbReference type="InterPro" id="IPR050721">
    <property type="entry name" value="Trk_Ktr_HKT_K-transport"/>
</dbReference>
<proteinExistence type="predicted"/>
<sequence length="347" mass="38261">MQKLLLIALLLAALHIAAMVTFEGLTPFQGLWLTLTTMTTVGYGDYSAESVSGRISTILLVFLGGIWIAFQSAATYFEHRSERRERMREGRWRWKLTGHILLLNPPTRHAPTYLARLIREFRASRRFRPLPVQIVSSDFSDGLPDEIAEMGVVHYAGEAWEDSSLRAANATEADVIVILAADDVDPSTDGRTLDIVDRLRSLGAKGRILVECVDDANRSRFKRFGADLAVRPMRGYPEMIVRALAAPGAEAILEDMFTSRGDEVWRYDVAVFGCTWGKLASTLISANIGVPIAFRGAGESRMRINPDSATIVDADKLFVLVREGNARPDAEIAALLKPLCVSPGAQE</sequence>
<dbReference type="Pfam" id="PF07885">
    <property type="entry name" value="Ion_trans_2"/>
    <property type="match status" value="1"/>
</dbReference>
<dbReference type="Pfam" id="PF02254">
    <property type="entry name" value="TrkA_N"/>
    <property type="match status" value="1"/>
</dbReference>
<keyword evidence="2" id="KW-0472">Membrane</keyword>
<feature type="domain" description="RCK N-terminal" evidence="3">
    <location>
        <begin position="145"/>
        <end position="232"/>
    </location>
</feature>
<name>A0A1H3P0F5_9RHOB</name>
<keyword evidence="6" id="KW-1185">Reference proteome</keyword>
<dbReference type="EMBL" id="FNPF01000040">
    <property type="protein sequence ID" value="SDY94521.1"/>
    <property type="molecule type" value="Genomic_DNA"/>
</dbReference>
<dbReference type="SUPFAM" id="SSF51735">
    <property type="entry name" value="NAD(P)-binding Rossmann-fold domains"/>
    <property type="match status" value="1"/>
</dbReference>
<evidence type="ECO:0000256" key="1">
    <source>
        <dbReference type="ARBA" id="ARBA00004651"/>
    </source>
</evidence>
<dbReference type="InterPro" id="IPR036291">
    <property type="entry name" value="NAD(P)-bd_dom_sf"/>
</dbReference>
<keyword evidence="2" id="KW-0812">Transmembrane</keyword>
<dbReference type="InterPro" id="IPR003148">
    <property type="entry name" value="RCK_N"/>
</dbReference>
<keyword evidence="5" id="KW-0406">Ion transport</keyword>
<dbReference type="PANTHER" id="PTHR43833:SF9">
    <property type="entry name" value="POTASSIUM CHANNEL PROTEIN YUGO-RELATED"/>
    <property type="match status" value="1"/>
</dbReference>
<organism evidence="5 6">
    <name type="scientific">Citreimonas salinaria</name>
    <dbReference type="NCBI Taxonomy" id="321339"/>
    <lineage>
        <taxon>Bacteria</taxon>
        <taxon>Pseudomonadati</taxon>
        <taxon>Pseudomonadota</taxon>
        <taxon>Alphaproteobacteria</taxon>
        <taxon>Rhodobacterales</taxon>
        <taxon>Roseobacteraceae</taxon>
        <taxon>Citreimonas</taxon>
    </lineage>
</organism>
<dbReference type="PANTHER" id="PTHR43833">
    <property type="entry name" value="POTASSIUM CHANNEL PROTEIN 2-RELATED-RELATED"/>
    <property type="match status" value="1"/>
</dbReference>
<comment type="subcellular location">
    <subcellularLocation>
        <location evidence="1">Cell membrane</location>
        <topology evidence="1">Multi-pass membrane protein</topology>
    </subcellularLocation>
</comment>
<dbReference type="GO" id="GO:0034220">
    <property type="term" value="P:monoatomic ion transmembrane transport"/>
    <property type="evidence" value="ECO:0007669"/>
    <property type="project" value="UniProtKB-KW"/>
</dbReference>
<keyword evidence="2" id="KW-1133">Transmembrane helix</keyword>
<dbReference type="Proteomes" id="UP000199286">
    <property type="component" value="Unassembled WGS sequence"/>
</dbReference>
<feature type="domain" description="Potassium channel" evidence="4">
    <location>
        <begin position="8"/>
        <end position="70"/>
    </location>
</feature>
<dbReference type="Gene3D" id="3.40.50.720">
    <property type="entry name" value="NAD(P)-binding Rossmann-like Domain"/>
    <property type="match status" value="1"/>
</dbReference>
<dbReference type="SUPFAM" id="SSF81324">
    <property type="entry name" value="Voltage-gated potassium channels"/>
    <property type="match status" value="1"/>
</dbReference>
<evidence type="ECO:0000313" key="5">
    <source>
        <dbReference type="EMBL" id="SDY94521.1"/>
    </source>
</evidence>
<gene>
    <name evidence="5" type="ORF">SAMN05444340_1407</name>
</gene>
<evidence type="ECO:0000259" key="3">
    <source>
        <dbReference type="Pfam" id="PF02254"/>
    </source>
</evidence>
<evidence type="ECO:0000313" key="6">
    <source>
        <dbReference type="Proteomes" id="UP000199286"/>
    </source>
</evidence>
<accession>A0A1H3P0F5</accession>
<dbReference type="GO" id="GO:0005886">
    <property type="term" value="C:plasma membrane"/>
    <property type="evidence" value="ECO:0007669"/>
    <property type="project" value="UniProtKB-SubCell"/>
</dbReference>
<evidence type="ECO:0000259" key="4">
    <source>
        <dbReference type="Pfam" id="PF07885"/>
    </source>
</evidence>
<evidence type="ECO:0000256" key="2">
    <source>
        <dbReference type="SAM" id="Phobius"/>
    </source>
</evidence>
<dbReference type="Gene3D" id="1.10.287.70">
    <property type="match status" value="1"/>
</dbReference>